<dbReference type="OrthoDB" id="2129362at2759"/>
<protein>
    <recommendedName>
        <fullName evidence="4">N-acetyltransferase domain-containing protein</fullName>
    </recommendedName>
</protein>
<dbReference type="EMBL" id="KZ821230">
    <property type="protein sequence ID" value="PYH45800.1"/>
    <property type="molecule type" value="Genomic_DNA"/>
</dbReference>
<feature type="compositionally biased region" description="Basic residues" evidence="1">
    <location>
        <begin position="1"/>
        <end position="13"/>
    </location>
</feature>
<evidence type="ECO:0008006" key="4">
    <source>
        <dbReference type="Google" id="ProtNLM"/>
    </source>
</evidence>
<dbReference type="Proteomes" id="UP000248349">
    <property type="component" value="Unassembled WGS sequence"/>
</dbReference>
<evidence type="ECO:0000313" key="3">
    <source>
        <dbReference type="Proteomes" id="UP000248349"/>
    </source>
</evidence>
<dbReference type="Gene3D" id="3.40.630.30">
    <property type="match status" value="1"/>
</dbReference>
<dbReference type="SUPFAM" id="SSF55729">
    <property type="entry name" value="Acyl-CoA N-acyltransferases (Nat)"/>
    <property type="match status" value="1"/>
</dbReference>
<dbReference type="RefSeq" id="XP_025431782.1">
    <property type="nucleotide sequence ID" value="XM_025578536.1"/>
</dbReference>
<dbReference type="InterPro" id="IPR016181">
    <property type="entry name" value="Acyl_CoA_acyltransferase"/>
</dbReference>
<feature type="region of interest" description="Disordered" evidence="1">
    <location>
        <begin position="1"/>
        <end position="75"/>
    </location>
</feature>
<organism evidence="2 3">
    <name type="scientific">Aspergillus saccharolyticus JOP 1030-1</name>
    <dbReference type="NCBI Taxonomy" id="1450539"/>
    <lineage>
        <taxon>Eukaryota</taxon>
        <taxon>Fungi</taxon>
        <taxon>Dikarya</taxon>
        <taxon>Ascomycota</taxon>
        <taxon>Pezizomycotina</taxon>
        <taxon>Eurotiomycetes</taxon>
        <taxon>Eurotiomycetidae</taxon>
        <taxon>Eurotiales</taxon>
        <taxon>Aspergillaceae</taxon>
        <taxon>Aspergillus</taxon>
        <taxon>Aspergillus subgen. Circumdati</taxon>
    </lineage>
</organism>
<sequence>MTSPKRNGRKPFRGRNTTPWATNKGEQAARTPPSAQQASDLRGGEQRNSDHGPTSPQEGEPKVPPRAPSEVRAELKRLQDEIIQKAYLNLDRITDHAQVASPELLADWRVGPGTNPESARYKFLMQRRSAGQIEADLRPPAAPPAWRHGITRDDPVFQAQFASQFPPYRDSESVYPKLVDGKVVLTSEPSKEQKAMKERHMRRDKVDPVSFNDPPYDNPYSMYANWDYAPPVDADKLQWRRSFDAWLQRALDSARLVDINRKPFFSGKALPDGTHEMYKPNWSYEWTWPDPNDEEGRKYQHETSQGYVDNRLVRIKEDLEVERRLANERLRADIQFYKRYPKPGETRKDLYLRPVDDKDVEQLARIFTHFSERSPMSLDVGAISEEIVRTRIASVKEHRLPFIVAAKYPVPGEDSDASEKVLGFALAVDHDGPFTTGQFTVKLEFYILPREQQHGVGTCLLDKMLSVLDDRYTPKRGYHFRFSPEDGAAYRPGGLRNMARVIVTCSFPWHERDHYQYIRTWLQRKWGFTEQGHLHGTRIKFDHL</sequence>
<name>A0A318ZPF8_9EURO</name>
<feature type="region of interest" description="Disordered" evidence="1">
    <location>
        <begin position="190"/>
        <end position="211"/>
    </location>
</feature>
<accession>A0A318ZPF8</accession>
<dbReference type="AlphaFoldDB" id="A0A318ZPF8"/>
<dbReference type="GeneID" id="37079765"/>
<keyword evidence="3" id="KW-1185">Reference proteome</keyword>
<proteinExistence type="predicted"/>
<reference evidence="2 3" key="1">
    <citation type="submission" date="2016-12" db="EMBL/GenBank/DDBJ databases">
        <title>The genomes of Aspergillus section Nigri reveals drivers in fungal speciation.</title>
        <authorList>
            <consortium name="DOE Joint Genome Institute"/>
            <person name="Vesth T.C."/>
            <person name="Nybo J."/>
            <person name="Theobald S."/>
            <person name="Brandl J."/>
            <person name="Frisvad J.C."/>
            <person name="Nielsen K.F."/>
            <person name="Lyhne E.K."/>
            <person name="Kogle M.E."/>
            <person name="Kuo A."/>
            <person name="Riley R."/>
            <person name="Clum A."/>
            <person name="Nolan M."/>
            <person name="Lipzen A."/>
            <person name="Salamov A."/>
            <person name="Henrissat B."/>
            <person name="Wiebenga A."/>
            <person name="De Vries R.P."/>
            <person name="Grigoriev I.V."/>
            <person name="Mortensen U.H."/>
            <person name="Andersen M.R."/>
            <person name="Baker S.E."/>
        </authorList>
    </citation>
    <scope>NUCLEOTIDE SEQUENCE [LARGE SCALE GENOMIC DNA]</scope>
    <source>
        <strain evidence="2 3">JOP 1030-1</strain>
    </source>
</reference>
<feature type="compositionally biased region" description="Polar residues" evidence="1">
    <location>
        <begin position="15"/>
        <end position="25"/>
    </location>
</feature>
<evidence type="ECO:0000313" key="2">
    <source>
        <dbReference type="EMBL" id="PYH45800.1"/>
    </source>
</evidence>
<evidence type="ECO:0000256" key="1">
    <source>
        <dbReference type="SAM" id="MobiDB-lite"/>
    </source>
</evidence>
<gene>
    <name evidence="2" type="ORF">BP01DRAFT_398279</name>
</gene>
<feature type="compositionally biased region" description="Basic and acidic residues" evidence="1">
    <location>
        <begin position="59"/>
        <end position="75"/>
    </location>
</feature>